<protein>
    <submittedName>
        <fullName evidence="2">Uncharacterized protein</fullName>
    </submittedName>
</protein>
<dbReference type="Proteomes" id="UP001164743">
    <property type="component" value="Chromosome 4A"/>
</dbReference>
<feature type="region of interest" description="Disordered" evidence="1">
    <location>
        <begin position="97"/>
        <end position="127"/>
    </location>
</feature>
<feature type="region of interest" description="Disordered" evidence="1">
    <location>
        <begin position="1"/>
        <end position="23"/>
    </location>
</feature>
<evidence type="ECO:0000313" key="2">
    <source>
        <dbReference type="EMBL" id="WAQ84029.1"/>
    </source>
</evidence>
<name>A0ABY7CFM2_9BASI</name>
<sequence length="127" mass="14692">MAKNTTFMETMHTSTGIKQTPPLQINKHGEKERRFSFSLTSSLNLIGMRTKRKKTTTVGHETHWQKEYNELKRWDWLDLSATPRRLLWALESEEAHLARRPTRRKADGSPDTSTGALERLICPRTGT</sequence>
<dbReference type="RefSeq" id="XP_053019584.1">
    <property type="nucleotide sequence ID" value="XM_053168368.1"/>
</dbReference>
<organism evidence="2 3">
    <name type="scientific">Puccinia triticina</name>
    <dbReference type="NCBI Taxonomy" id="208348"/>
    <lineage>
        <taxon>Eukaryota</taxon>
        <taxon>Fungi</taxon>
        <taxon>Dikarya</taxon>
        <taxon>Basidiomycota</taxon>
        <taxon>Pucciniomycotina</taxon>
        <taxon>Pucciniomycetes</taxon>
        <taxon>Pucciniales</taxon>
        <taxon>Pucciniaceae</taxon>
        <taxon>Puccinia</taxon>
    </lineage>
</organism>
<evidence type="ECO:0000313" key="3">
    <source>
        <dbReference type="Proteomes" id="UP001164743"/>
    </source>
</evidence>
<evidence type="ECO:0000256" key="1">
    <source>
        <dbReference type="SAM" id="MobiDB-lite"/>
    </source>
</evidence>
<reference evidence="2" key="1">
    <citation type="submission" date="2022-10" db="EMBL/GenBank/DDBJ databases">
        <title>Puccinia triticina Genome sequencing and assembly.</title>
        <authorList>
            <person name="Li C."/>
        </authorList>
    </citation>
    <scope>NUCLEOTIDE SEQUENCE</scope>
    <source>
        <strain evidence="2">Pt15</strain>
    </source>
</reference>
<gene>
    <name evidence="2" type="ORF">PtA15_4A480</name>
</gene>
<accession>A0ABY7CFM2</accession>
<dbReference type="GeneID" id="77809263"/>
<proteinExistence type="predicted"/>
<keyword evidence="3" id="KW-1185">Reference proteome</keyword>
<dbReference type="EMBL" id="CP110424">
    <property type="protein sequence ID" value="WAQ84029.1"/>
    <property type="molecule type" value="Genomic_DNA"/>
</dbReference>